<evidence type="ECO:0000313" key="2">
    <source>
        <dbReference type="Proteomes" id="UP001140234"/>
    </source>
</evidence>
<protein>
    <submittedName>
        <fullName evidence="1">Uncharacterized protein</fullName>
    </submittedName>
</protein>
<name>A0ACC1JZ44_9FUNG</name>
<keyword evidence="2" id="KW-1185">Reference proteome</keyword>
<gene>
    <name evidence="1" type="ORF">IWQ57_002705</name>
</gene>
<dbReference type="Proteomes" id="UP001140234">
    <property type="component" value="Unassembled WGS sequence"/>
</dbReference>
<dbReference type="EMBL" id="JANBUJ010000749">
    <property type="protein sequence ID" value="KAJ2770349.1"/>
    <property type="molecule type" value="Genomic_DNA"/>
</dbReference>
<reference evidence="1" key="1">
    <citation type="submission" date="2022-07" db="EMBL/GenBank/DDBJ databases">
        <title>Phylogenomic reconstructions and comparative analyses of Kickxellomycotina fungi.</title>
        <authorList>
            <person name="Reynolds N.K."/>
            <person name="Stajich J.E."/>
            <person name="Barry K."/>
            <person name="Grigoriev I.V."/>
            <person name="Crous P."/>
            <person name="Smith M.E."/>
        </authorList>
    </citation>
    <scope>NUCLEOTIDE SEQUENCE</scope>
    <source>
        <strain evidence="1">CBS 109366</strain>
    </source>
</reference>
<organism evidence="1 2">
    <name type="scientific">Coemansia nantahalensis</name>
    <dbReference type="NCBI Taxonomy" id="2789366"/>
    <lineage>
        <taxon>Eukaryota</taxon>
        <taxon>Fungi</taxon>
        <taxon>Fungi incertae sedis</taxon>
        <taxon>Zoopagomycota</taxon>
        <taxon>Kickxellomycotina</taxon>
        <taxon>Kickxellomycetes</taxon>
        <taxon>Kickxellales</taxon>
        <taxon>Kickxellaceae</taxon>
        <taxon>Coemansia</taxon>
    </lineage>
</organism>
<evidence type="ECO:0000313" key="1">
    <source>
        <dbReference type="EMBL" id="KAJ2770349.1"/>
    </source>
</evidence>
<accession>A0ACC1JZ44</accession>
<proteinExistence type="predicted"/>
<comment type="caution">
    <text evidence="1">The sequence shown here is derived from an EMBL/GenBank/DDBJ whole genome shotgun (WGS) entry which is preliminary data.</text>
</comment>
<sequence length="423" mass="45368">MYIPVSNTSTLQRGCSPAAAPDAPARQMMLSLKLHQHQQQVRARHTPPPPPIVRKDSGEIVRSCLRRRSAATGSAASSRCPSPARVRTPRFVHFGTDLERVRWFLKAQSPQAVCEDAVLDDERREPWPTSAGQRAPRAETVRLVAIQRPAPSFAAFEAAPVVVEQVVLADARRAAAVLRGSIKVHNLAFEKDVTVRYTLDGWRTVHEVPAAYSRMLAAGQSDRPSVDRFEFSLPLPAGALAGSLPATLALCARYRVAGAEHWDNNCGSNYSFRIAQPAAPAIADDDCDAAVVVAAPACTASAASEGLRAPRRLTFSDAGSSRGRSRDAAELARFAAPTAADTRRYMAQSAALFGARPAPMHAMQTELPLFRDMAWGGITDALSCAPSPSPPSAASYPVFDADGAVRSGSPLAWMHSQTTQLQC</sequence>